<dbReference type="RefSeq" id="WP_167226810.1">
    <property type="nucleotide sequence ID" value="NZ_JAAQPH010000013.1"/>
</dbReference>
<protein>
    <submittedName>
        <fullName evidence="4">GNAT family N-acetyltransferase</fullName>
    </submittedName>
</protein>
<keyword evidence="1" id="KW-0808">Transferase</keyword>
<gene>
    <name evidence="4" type="ORF">HBA54_17115</name>
</gene>
<comment type="caution">
    <text evidence="4">The sequence shown here is derived from an EMBL/GenBank/DDBJ whole genome shotgun (WGS) entry which is preliminary data.</text>
</comment>
<accession>A0A967EZM2</accession>
<evidence type="ECO:0000313" key="5">
    <source>
        <dbReference type="Proteomes" id="UP000761264"/>
    </source>
</evidence>
<organism evidence="4 5">
    <name type="scientific">Pelagibius litoralis</name>
    <dbReference type="NCBI Taxonomy" id="374515"/>
    <lineage>
        <taxon>Bacteria</taxon>
        <taxon>Pseudomonadati</taxon>
        <taxon>Pseudomonadota</taxon>
        <taxon>Alphaproteobacteria</taxon>
        <taxon>Rhodospirillales</taxon>
        <taxon>Rhodovibrionaceae</taxon>
        <taxon>Pelagibius</taxon>
    </lineage>
</organism>
<evidence type="ECO:0000256" key="1">
    <source>
        <dbReference type="ARBA" id="ARBA00022679"/>
    </source>
</evidence>
<evidence type="ECO:0000256" key="2">
    <source>
        <dbReference type="ARBA" id="ARBA00023315"/>
    </source>
</evidence>
<evidence type="ECO:0000259" key="3">
    <source>
        <dbReference type="PROSITE" id="PS51186"/>
    </source>
</evidence>
<dbReference type="GO" id="GO:0016747">
    <property type="term" value="F:acyltransferase activity, transferring groups other than amino-acyl groups"/>
    <property type="evidence" value="ECO:0007669"/>
    <property type="project" value="InterPro"/>
</dbReference>
<dbReference type="CDD" id="cd04301">
    <property type="entry name" value="NAT_SF"/>
    <property type="match status" value="1"/>
</dbReference>
<dbReference type="InterPro" id="IPR000182">
    <property type="entry name" value="GNAT_dom"/>
</dbReference>
<dbReference type="InterPro" id="IPR050832">
    <property type="entry name" value="Bact_Acetyltransf"/>
</dbReference>
<dbReference type="PANTHER" id="PTHR43877">
    <property type="entry name" value="AMINOALKYLPHOSPHONATE N-ACETYLTRANSFERASE-RELATED-RELATED"/>
    <property type="match status" value="1"/>
</dbReference>
<dbReference type="SUPFAM" id="SSF55729">
    <property type="entry name" value="Acyl-CoA N-acyltransferases (Nat)"/>
    <property type="match status" value="1"/>
</dbReference>
<dbReference type="AlphaFoldDB" id="A0A967EZM2"/>
<evidence type="ECO:0000313" key="4">
    <source>
        <dbReference type="EMBL" id="NIA70330.1"/>
    </source>
</evidence>
<dbReference type="PROSITE" id="PS51186">
    <property type="entry name" value="GNAT"/>
    <property type="match status" value="1"/>
</dbReference>
<keyword evidence="2" id="KW-0012">Acyltransferase</keyword>
<name>A0A967EZM2_9PROT</name>
<reference evidence="4" key="1">
    <citation type="submission" date="2020-03" db="EMBL/GenBank/DDBJ databases">
        <title>Genome of Pelagibius litoralis DSM 21314T.</title>
        <authorList>
            <person name="Wang G."/>
        </authorList>
    </citation>
    <scope>NUCLEOTIDE SEQUENCE</scope>
    <source>
        <strain evidence="4">DSM 21314</strain>
    </source>
</reference>
<dbReference type="Proteomes" id="UP000761264">
    <property type="component" value="Unassembled WGS sequence"/>
</dbReference>
<dbReference type="EMBL" id="JAAQPH010000013">
    <property type="protein sequence ID" value="NIA70330.1"/>
    <property type="molecule type" value="Genomic_DNA"/>
</dbReference>
<keyword evidence="5" id="KW-1185">Reference proteome</keyword>
<feature type="domain" description="N-acetyltransferase" evidence="3">
    <location>
        <begin position="5"/>
        <end position="168"/>
    </location>
</feature>
<dbReference type="InterPro" id="IPR016181">
    <property type="entry name" value="Acyl_CoA_acyltransferase"/>
</dbReference>
<proteinExistence type="predicted"/>
<dbReference type="Pfam" id="PF13508">
    <property type="entry name" value="Acetyltransf_7"/>
    <property type="match status" value="1"/>
</dbReference>
<dbReference type="Gene3D" id="3.40.630.30">
    <property type="match status" value="1"/>
</dbReference>
<sequence length="180" mass="19824">MTEVAVLRPALTRDADGIARVHVETWQSTYAGLVPTDYLARMTVARASAQWHRAAAQAEKGNDLMVAEVDEEIVGFVSFGPSRSKEQPYSGEVFALYITVDWQGQGLGRRLLATAFEALAKEGHRGAFVWVLAENPSRFFYQAMGGEHAGERMEKFAGVALEELAYGWPDLESWLAQSGV</sequence>